<dbReference type="Proteomes" id="UP001157502">
    <property type="component" value="Chromosome 1"/>
</dbReference>
<name>A0ACC2HMB7_DALPE</name>
<accession>A0ACC2HMB7</accession>
<organism evidence="1 2">
    <name type="scientific">Dallia pectoralis</name>
    <name type="common">Alaska blackfish</name>
    <dbReference type="NCBI Taxonomy" id="75939"/>
    <lineage>
        <taxon>Eukaryota</taxon>
        <taxon>Metazoa</taxon>
        <taxon>Chordata</taxon>
        <taxon>Craniata</taxon>
        <taxon>Vertebrata</taxon>
        <taxon>Euteleostomi</taxon>
        <taxon>Actinopterygii</taxon>
        <taxon>Neopterygii</taxon>
        <taxon>Teleostei</taxon>
        <taxon>Protacanthopterygii</taxon>
        <taxon>Esociformes</taxon>
        <taxon>Umbridae</taxon>
        <taxon>Dallia</taxon>
    </lineage>
</organism>
<protein>
    <submittedName>
        <fullName evidence="1">Uncharacterized protein</fullName>
    </submittedName>
</protein>
<sequence length="135" mass="14908">MFLIRNPGGDASDVARPIMHQTCRTVAKCLTKTFKAQLICVYKVAFQRVTAQRTTVIKCTLQMDGEAFGTLPPAYSDIVGSSSWAGWSRAPPGGLEYQLHQIMTRSWLLMKSLSPSVLIKNYGSRNELTNAGEPQ</sequence>
<reference evidence="1" key="1">
    <citation type="submission" date="2021-05" db="EMBL/GenBank/DDBJ databases">
        <authorList>
            <person name="Pan Q."/>
            <person name="Jouanno E."/>
            <person name="Zahm M."/>
            <person name="Klopp C."/>
            <person name="Cabau C."/>
            <person name="Louis A."/>
            <person name="Berthelot C."/>
            <person name="Parey E."/>
            <person name="Roest Crollius H."/>
            <person name="Montfort J."/>
            <person name="Robinson-Rechavi M."/>
            <person name="Bouchez O."/>
            <person name="Lampietro C."/>
            <person name="Lopez Roques C."/>
            <person name="Donnadieu C."/>
            <person name="Postlethwait J."/>
            <person name="Bobe J."/>
            <person name="Dillon D."/>
            <person name="Chandos A."/>
            <person name="von Hippel F."/>
            <person name="Guiguen Y."/>
        </authorList>
    </citation>
    <scope>NUCLEOTIDE SEQUENCE</scope>
    <source>
        <strain evidence="1">YG-Jan2019</strain>
    </source>
</reference>
<dbReference type="EMBL" id="CM055728">
    <property type="protein sequence ID" value="KAJ8016887.1"/>
    <property type="molecule type" value="Genomic_DNA"/>
</dbReference>
<evidence type="ECO:0000313" key="2">
    <source>
        <dbReference type="Proteomes" id="UP001157502"/>
    </source>
</evidence>
<comment type="caution">
    <text evidence="1">The sequence shown here is derived from an EMBL/GenBank/DDBJ whole genome shotgun (WGS) entry which is preliminary data.</text>
</comment>
<gene>
    <name evidence="1" type="ORF">DPEC_G00012010</name>
</gene>
<evidence type="ECO:0000313" key="1">
    <source>
        <dbReference type="EMBL" id="KAJ8016887.1"/>
    </source>
</evidence>
<keyword evidence="2" id="KW-1185">Reference proteome</keyword>
<proteinExistence type="predicted"/>